<dbReference type="RefSeq" id="WP_322329582.1">
    <property type="nucleotide sequence ID" value="NZ_CP139725.1"/>
</dbReference>
<dbReference type="InterPro" id="IPR058531">
    <property type="entry name" value="Baseplate_J_M"/>
</dbReference>
<evidence type="ECO:0000259" key="1">
    <source>
        <dbReference type="Pfam" id="PF26078"/>
    </source>
</evidence>
<dbReference type="Proteomes" id="UP001326567">
    <property type="component" value="Chromosome"/>
</dbReference>
<dbReference type="InterPro" id="IPR058530">
    <property type="entry name" value="Baseplate_J-like_C"/>
</dbReference>
<feature type="domain" description="Baseplate J-like C-terminal" evidence="2">
    <location>
        <begin position="226"/>
        <end position="306"/>
    </location>
</feature>
<sequence length="318" mass="34033">MSRFAALDLTTLPDPTAIGVLDFDAILEARLAELEAQLSEVFDAPKVAEVMALARNIAASPIRYLNEAGAARELYMENRINEAVRSVFLSTARGNDLDQIGANRGVLRKVLDDSDPDNPVMETDEALRARIQLVIEAWSPHGTEGSYVYWALDADDRVVDVAVYGPNHGLEPPIPPAEPKMVILSSEGDGTADAALLEAVFLHCTTDKRRPVADKLSVISASPAPYAIEAVLHVTTPETASAVQEAAQAAATAFVNSRIRIGRKLYRTSLAAALTVQGVVDVELISPAADLDIGPFEAPHCTGVNLTLKSITGGWRDV</sequence>
<name>A0ABZ0V2K1_9RHOB</name>
<dbReference type="Pfam" id="PF26079">
    <property type="entry name" value="Baseplate_J_C"/>
    <property type="match status" value="1"/>
</dbReference>
<reference evidence="3 4" key="1">
    <citation type="submission" date="2023-11" db="EMBL/GenBank/DDBJ databases">
        <title>From the Deep-Sea to the Surface: Bacterial Genomes Isolated from the Moytirra Hydrothermal Vent Plume.</title>
        <authorList>
            <person name="Major S.R."/>
        </authorList>
    </citation>
    <scope>NUCLEOTIDE SEQUENCE [LARGE SCALE GENOMIC DNA]</scope>
    <source>
        <strain evidence="3 4">OXR-9</strain>
    </source>
</reference>
<dbReference type="InterPro" id="IPR052726">
    <property type="entry name" value="Phage_Baseplate_Hub"/>
</dbReference>
<dbReference type="Pfam" id="PF26078">
    <property type="entry name" value="Baseplate_J_M"/>
    <property type="match status" value="1"/>
</dbReference>
<dbReference type="EMBL" id="CP139725">
    <property type="protein sequence ID" value="WPZ23106.1"/>
    <property type="molecule type" value="Genomic_DNA"/>
</dbReference>
<dbReference type="PANTHER" id="PTHR35862:SF1">
    <property type="entry name" value="FELS-2 PROPHAGE PROTEIN"/>
    <property type="match status" value="1"/>
</dbReference>
<proteinExistence type="predicted"/>
<dbReference type="InterPro" id="IPR014507">
    <property type="entry name" value="Baseplate_assembly_J_pred"/>
</dbReference>
<organism evidence="3 4">
    <name type="scientific">Sulfitobacter faviae</name>
    <dbReference type="NCBI Taxonomy" id="1775881"/>
    <lineage>
        <taxon>Bacteria</taxon>
        <taxon>Pseudomonadati</taxon>
        <taxon>Pseudomonadota</taxon>
        <taxon>Alphaproteobacteria</taxon>
        <taxon>Rhodobacterales</taxon>
        <taxon>Roseobacteraceae</taxon>
        <taxon>Sulfitobacter</taxon>
    </lineage>
</organism>
<protein>
    <submittedName>
        <fullName evidence="3">Baseplate J/gp47 family protein</fullName>
    </submittedName>
</protein>
<evidence type="ECO:0000259" key="2">
    <source>
        <dbReference type="Pfam" id="PF26079"/>
    </source>
</evidence>
<feature type="domain" description="Baseplate J-like central" evidence="1">
    <location>
        <begin position="142"/>
        <end position="219"/>
    </location>
</feature>
<keyword evidence="4" id="KW-1185">Reference proteome</keyword>
<evidence type="ECO:0000313" key="3">
    <source>
        <dbReference type="EMBL" id="WPZ23106.1"/>
    </source>
</evidence>
<accession>A0ABZ0V2K1</accession>
<gene>
    <name evidence="3" type="ORF">T7987_07715</name>
</gene>
<dbReference type="PIRSF" id="PIRSF020481">
    <property type="entry name" value="BAP"/>
    <property type="match status" value="1"/>
</dbReference>
<dbReference type="PANTHER" id="PTHR35862">
    <property type="entry name" value="FELS-2 PROPHAGE PROTEIN"/>
    <property type="match status" value="1"/>
</dbReference>
<evidence type="ECO:0000313" key="4">
    <source>
        <dbReference type="Proteomes" id="UP001326567"/>
    </source>
</evidence>